<keyword evidence="2" id="KW-1185">Reference proteome</keyword>
<organism evidence="1 2">
    <name type="scientific">Tetranychus urticae</name>
    <name type="common">Two-spotted spider mite</name>
    <dbReference type="NCBI Taxonomy" id="32264"/>
    <lineage>
        <taxon>Eukaryota</taxon>
        <taxon>Metazoa</taxon>
        <taxon>Ecdysozoa</taxon>
        <taxon>Arthropoda</taxon>
        <taxon>Chelicerata</taxon>
        <taxon>Arachnida</taxon>
        <taxon>Acari</taxon>
        <taxon>Acariformes</taxon>
        <taxon>Trombidiformes</taxon>
        <taxon>Prostigmata</taxon>
        <taxon>Eleutherengona</taxon>
        <taxon>Raphignathae</taxon>
        <taxon>Tetranychoidea</taxon>
        <taxon>Tetranychidae</taxon>
        <taxon>Tetranychus</taxon>
    </lineage>
</organism>
<evidence type="ECO:0000313" key="2">
    <source>
        <dbReference type="Proteomes" id="UP000015104"/>
    </source>
</evidence>
<dbReference type="EMBL" id="CAEY01001592">
    <property type="status" value="NOT_ANNOTATED_CDS"/>
    <property type="molecule type" value="Genomic_DNA"/>
</dbReference>
<sequence>MYFQPIINTCFVIFSISIVNLIQINCQNSAPGIYAGILTDNSPKCVESLKQLDANSKSVLLMDGKRILPKNEPLRDQFCGPLKQLSRQAGVYLKCTTPFIGQTATILINGLKKPIKHICKASIDSIKKHYICMDDEYIDKLLTIEAQFLDSLTALNSVNGVPRDMVVPGLCCTTNRMLDSIKAIVHKKCPDPTAKPNEFLHARVHESIRDVVDLVCGPYPTTKACFEKVPQIFQTFKSFEKGPRDLRNETFVIKLLQVLLSLSE</sequence>
<reference evidence="2" key="1">
    <citation type="submission" date="2011-08" db="EMBL/GenBank/DDBJ databases">
        <authorList>
            <person name="Rombauts S."/>
        </authorList>
    </citation>
    <scope>NUCLEOTIDE SEQUENCE</scope>
    <source>
        <strain evidence="2">London</strain>
    </source>
</reference>
<dbReference type="Proteomes" id="UP000015104">
    <property type="component" value="Unassembled WGS sequence"/>
</dbReference>
<protein>
    <submittedName>
        <fullName evidence="1">Uncharacterized protein</fullName>
    </submittedName>
</protein>
<reference evidence="1" key="2">
    <citation type="submission" date="2015-06" db="UniProtKB">
        <authorList>
            <consortium name="EnsemblMetazoa"/>
        </authorList>
    </citation>
    <scope>IDENTIFICATION</scope>
</reference>
<proteinExistence type="predicted"/>
<accession>T1K654</accession>
<evidence type="ECO:0000313" key="1">
    <source>
        <dbReference type="EnsemblMetazoa" id="tetur05g08660.1"/>
    </source>
</evidence>
<dbReference type="KEGG" id="tut:107360228"/>
<name>T1K654_TETUR</name>
<gene>
    <name evidence="1" type="primary">107360228</name>
</gene>
<dbReference type="OMA" id="NCQNSAP"/>
<dbReference type="HOGENOM" id="CLU_1121338_0_0_1"/>
<dbReference type="OrthoDB" id="10356092at2759"/>
<dbReference type="EnsemblMetazoa" id="tetur05g08660.1">
    <property type="protein sequence ID" value="tetur05g08660.1"/>
    <property type="gene ID" value="tetur05g08660"/>
</dbReference>
<dbReference type="AlphaFoldDB" id="T1K654"/>